<evidence type="ECO:0000256" key="1">
    <source>
        <dbReference type="ARBA" id="ARBA00000423"/>
    </source>
</evidence>
<dbReference type="CDD" id="cd00585">
    <property type="entry name" value="Peptidase_C1B"/>
    <property type="match status" value="1"/>
</dbReference>
<feature type="active site" evidence="10">
    <location>
        <position position="360"/>
    </location>
</feature>
<dbReference type="AlphaFoldDB" id="A0A9P8TJD5"/>
<dbReference type="GO" id="GO:0009636">
    <property type="term" value="P:response to toxic substance"/>
    <property type="evidence" value="ECO:0007669"/>
    <property type="project" value="TreeGrafter"/>
</dbReference>
<protein>
    <recommendedName>
        <fullName evidence="3 9">Cysteine proteinase 1, mitochondrial</fullName>
        <ecNumber evidence="2 9">3.4.22.40</ecNumber>
    </recommendedName>
</protein>
<keyword evidence="4 9" id="KW-0645">Protease</keyword>
<proteinExistence type="inferred from homology"/>
<evidence type="ECO:0000256" key="2">
    <source>
        <dbReference type="ARBA" id="ARBA00012465"/>
    </source>
</evidence>
<dbReference type="PANTHER" id="PTHR10363:SF2">
    <property type="entry name" value="BLEOMYCIN HYDROLASE"/>
    <property type="match status" value="1"/>
</dbReference>
<dbReference type="GO" id="GO:0004197">
    <property type="term" value="F:cysteine-type endopeptidase activity"/>
    <property type="evidence" value="ECO:0007669"/>
    <property type="project" value="UniProtKB-EC"/>
</dbReference>
<dbReference type="GO" id="GO:0070005">
    <property type="term" value="F:cysteine-type aminopeptidase activity"/>
    <property type="evidence" value="ECO:0007669"/>
    <property type="project" value="InterPro"/>
</dbReference>
<dbReference type="InterPro" id="IPR038765">
    <property type="entry name" value="Papain-like_cys_pep_sf"/>
</dbReference>
<keyword evidence="6 9" id="KW-0788">Thiol protease</keyword>
<keyword evidence="12" id="KW-1185">Reference proteome</keyword>
<evidence type="ECO:0000256" key="3">
    <source>
        <dbReference type="ARBA" id="ARBA00016900"/>
    </source>
</evidence>
<dbReference type="EC" id="3.4.22.40" evidence="2 9"/>
<dbReference type="PROSITE" id="PS00639">
    <property type="entry name" value="THIOL_PROTEASE_HIS"/>
    <property type="match status" value="1"/>
</dbReference>
<reference evidence="11" key="2">
    <citation type="submission" date="2021-01" db="EMBL/GenBank/DDBJ databases">
        <authorList>
            <person name="Schikora-Tamarit M.A."/>
        </authorList>
    </citation>
    <scope>NUCLEOTIDE SEQUENCE</scope>
    <source>
        <strain evidence="11">CBS2887</strain>
    </source>
</reference>
<evidence type="ECO:0000256" key="5">
    <source>
        <dbReference type="ARBA" id="ARBA00022801"/>
    </source>
</evidence>
<reference evidence="11" key="1">
    <citation type="journal article" date="2021" name="Open Biol.">
        <title>Shared evolutionary footprints suggest mitochondrial oxidative damage underlies multiple complex I losses in fungi.</title>
        <authorList>
            <person name="Schikora-Tamarit M.A."/>
            <person name="Marcet-Houben M."/>
            <person name="Nosek J."/>
            <person name="Gabaldon T."/>
        </authorList>
    </citation>
    <scope>NUCLEOTIDE SEQUENCE</scope>
    <source>
        <strain evidence="11">CBS2887</strain>
    </source>
</reference>
<dbReference type="PIRSF" id="PIRSF005700">
    <property type="entry name" value="PepC"/>
    <property type="match status" value="1"/>
</dbReference>
<keyword evidence="5 9" id="KW-0378">Hydrolase</keyword>
<evidence type="ECO:0000256" key="9">
    <source>
        <dbReference type="PIRNR" id="PIRNR005700"/>
    </source>
</evidence>
<dbReference type="EMBL" id="JAEUBG010004634">
    <property type="protein sequence ID" value="KAH3680989.1"/>
    <property type="molecule type" value="Genomic_DNA"/>
</dbReference>
<keyword evidence="9" id="KW-0496">Mitochondrion</keyword>
<gene>
    <name evidence="11" type="ORF">WICPIJ_007997</name>
</gene>
<dbReference type="GO" id="GO:0043418">
    <property type="term" value="P:homocysteine catabolic process"/>
    <property type="evidence" value="ECO:0007669"/>
    <property type="project" value="TreeGrafter"/>
</dbReference>
<accession>A0A9P8TJD5</accession>
<comment type="catalytic activity">
    <reaction evidence="1 9">
        <text>Inactivates bleomycin B2 (a cytotoxic glycometallopeptide) by hydrolysis of a carboxyamide bond of beta-aminoalanine, but also shows general aminopeptidase activity. The specificity varies somewhat with source, but amino acid arylamides of Met, Leu and Ala are preferred.</text>
        <dbReference type="EC" id="3.4.22.40"/>
    </reaction>
</comment>
<dbReference type="InterPro" id="IPR000169">
    <property type="entry name" value="Pept_cys_AS"/>
</dbReference>
<feature type="active site" evidence="10">
    <location>
        <position position="68"/>
    </location>
</feature>
<evidence type="ECO:0000313" key="12">
    <source>
        <dbReference type="Proteomes" id="UP000774326"/>
    </source>
</evidence>
<evidence type="ECO:0000313" key="11">
    <source>
        <dbReference type="EMBL" id="KAH3680989.1"/>
    </source>
</evidence>
<evidence type="ECO:0000256" key="7">
    <source>
        <dbReference type="ARBA" id="ARBA00025347"/>
    </source>
</evidence>
<dbReference type="Gene3D" id="3.90.70.10">
    <property type="entry name" value="Cysteine proteinases"/>
    <property type="match status" value="1"/>
</dbReference>
<organism evidence="11 12">
    <name type="scientific">Wickerhamomyces pijperi</name>
    <name type="common">Yeast</name>
    <name type="synonym">Pichia pijperi</name>
    <dbReference type="NCBI Taxonomy" id="599730"/>
    <lineage>
        <taxon>Eukaryota</taxon>
        <taxon>Fungi</taxon>
        <taxon>Dikarya</taxon>
        <taxon>Ascomycota</taxon>
        <taxon>Saccharomycotina</taxon>
        <taxon>Saccharomycetes</taxon>
        <taxon>Phaffomycetales</taxon>
        <taxon>Wickerhamomycetaceae</taxon>
        <taxon>Wickerhamomyces</taxon>
    </lineage>
</organism>
<comment type="subcellular location">
    <subcellularLocation>
        <location evidence="9">Mitochondrion</location>
    </subcellularLocation>
    <subcellularLocation>
        <location evidence="9">Cytoplasm</location>
    </subcellularLocation>
</comment>
<dbReference type="PROSITE" id="PS00139">
    <property type="entry name" value="THIOL_PROTEASE_CYS"/>
    <property type="match status" value="1"/>
</dbReference>
<dbReference type="GO" id="GO:0005739">
    <property type="term" value="C:mitochondrion"/>
    <property type="evidence" value="ECO:0007669"/>
    <property type="project" value="UniProtKB-SubCell"/>
</dbReference>
<comment type="function">
    <text evidence="9">Has aminopeptidase activity, shortening substrate peptides sequentially by 1 amino acid. Has bleomycin hydrolase activity, which can protect the cell from the toxic effects of bleomycin. Has homocysteine-thiolactonase activity, protecting the cell against homocysteine toxicity.</text>
</comment>
<feature type="active site" evidence="10">
    <location>
        <position position="382"/>
    </location>
</feature>
<dbReference type="Pfam" id="PF03051">
    <property type="entry name" value="Peptidase_C1_2"/>
    <property type="match status" value="1"/>
</dbReference>
<dbReference type="OrthoDB" id="2666448at2759"/>
<dbReference type="InterPro" id="IPR025660">
    <property type="entry name" value="Pept_his_AS"/>
</dbReference>
<dbReference type="Proteomes" id="UP000774326">
    <property type="component" value="Unassembled WGS sequence"/>
</dbReference>
<comment type="caution">
    <text evidence="11">The sequence shown here is derived from an EMBL/GenBank/DDBJ whole genome shotgun (WGS) entry which is preliminary data.</text>
</comment>
<dbReference type="GO" id="GO:0006508">
    <property type="term" value="P:proteolysis"/>
    <property type="evidence" value="ECO:0007669"/>
    <property type="project" value="UniProtKB-KW"/>
</dbReference>
<comment type="similarity">
    <text evidence="9">Belongs to the peptidase C1 family.</text>
</comment>
<comment type="subunit">
    <text evidence="8">Homohexamer. Binds to nucleic acids. Binds single-stranded DNA and RNA with higher affinity than double-stranded DNA.</text>
</comment>
<dbReference type="InterPro" id="IPR004134">
    <property type="entry name" value="Peptidase_C1B"/>
</dbReference>
<dbReference type="PANTHER" id="PTHR10363">
    <property type="entry name" value="BLEOMYCIN HYDROLASE"/>
    <property type="match status" value="1"/>
</dbReference>
<comment type="function">
    <text evidence="7">The normal physiological role of the enzyme is unknown, but it is not essential for the viability of yeast cells. Has aminopeptidase activity, shortening substrate peptides sequentially by 1 amino acid. Has bleomycin hydrolase activity, which can protect the cell from the toxic effects of bleomycin. Has homocysteine-thiolactonase activity, protecting the cell against homocysteine toxicity. Acts as a repressor in the GAL4 regulatory system, but this does not require either the peptidase or nucleic acid-binding activities.</text>
</comment>
<sequence length="458" mass="52402">MSIPTSSLSTWSSDFSTDLQHQLATAALKTYNADEVLQNPSLKFPHVFSNVIEPEGTPVTNQKASGRCWLFASLNILRIKGASALNLKDFQLSQTYLFFYDKLEKANYFLEKIIETHQEDVDSRLVQCLLEAPVQDGGQFTMFLNLVEKYGVVPIDVFPDVYSSTASRKLNELITSKLREFAEILREDLKAGKDVTAKKNEFVKEVYRLLTIFLGDPPKPDAEFTWEYYNKDKKYQLLKSTPLDFLKDTIKFDYTTPVSIINDPRNPYDAKIRIQHLNNMASEISRPVEYLNASNEVLIQLIAERIKNNKPVFFGSHTPKFMNKKRGIMALDHFGYNLINYNLSQSKSSRVKYHESLMTHAMVITGVNIDESGNVDRFRVENSWGKDSGTDGYYVMTKEYFEQYCYQIVVDLDEISDELKQIWAKNENVIELPLWDPMGALAGGKNCTECEDACSSNL</sequence>
<name>A0A9P8TJD5_WICPI</name>
<evidence type="ECO:0000256" key="4">
    <source>
        <dbReference type="ARBA" id="ARBA00022670"/>
    </source>
</evidence>
<evidence type="ECO:0000256" key="10">
    <source>
        <dbReference type="PIRSR" id="PIRSR005700-1"/>
    </source>
</evidence>
<evidence type="ECO:0000256" key="8">
    <source>
        <dbReference type="ARBA" id="ARBA00026080"/>
    </source>
</evidence>
<evidence type="ECO:0000256" key="6">
    <source>
        <dbReference type="ARBA" id="ARBA00022807"/>
    </source>
</evidence>
<dbReference type="SUPFAM" id="SSF54001">
    <property type="entry name" value="Cysteine proteinases"/>
    <property type="match status" value="1"/>
</dbReference>
<keyword evidence="9" id="KW-0963">Cytoplasm</keyword>